<accession>A0ABR4K9Y0</accession>
<evidence type="ECO:0000313" key="2">
    <source>
        <dbReference type="Proteomes" id="UP001610444"/>
    </source>
</evidence>
<dbReference type="EMBL" id="JBFXLR010000027">
    <property type="protein sequence ID" value="KAL2848053.1"/>
    <property type="molecule type" value="Genomic_DNA"/>
</dbReference>
<proteinExistence type="predicted"/>
<dbReference type="SUPFAM" id="SSF53167">
    <property type="entry name" value="Purine and uridine phosphorylases"/>
    <property type="match status" value="1"/>
</dbReference>
<comment type="caution">
    <text evidence="1">The sequence shown here is derived from an EMBL/GenBank/DDBJ whole genome shotgun (WGS) entry which is preliminary data.</text>
</comment>
<dbReference type="Proteomes" id="UP001610444">
    <property type="component" value="Unassembled WGS sequence"/>
</dbReference>
<dbReference type="InterPro" id="IPR053137">
    <property type="entry name" value="NLR-like"/>
</dbReference>
<evidence type="ECO:0000313" key="1">
    <source>
        <dbReference type="EMBL" id="KAL2848053.1"/>
    </source>
</evidence>
<organism evidence="1 2">
    <name type="scientific">Aspergillus pseudodeflectus</name>
    <dbReference type="NCBI Taxonomy" id="176178"/>
    <lineage>
        <taxon>Eukaryota</taxon>
        <taxon>Fungi</taxon>
        <taxon>Dikarya</taxon>
        <taxon>Ascomycota</taxon>
        <taxon>Pezizomycotina</taxon>
        <taxon>Eurotiomycetes</taxon>
        <taxon>Eurotiomycetidae</taxon>
        <taxon>Eurotiales</taxon>
        <taxon>Aspergillaceae</taxon>
        <taxon>Aspergillus</taxon>
        <taxon>Aspergillus subgen. Nidulantes</taxon>
    </lineage>
</organism>
<dbReference type="Gene3D" id="3.40.50.1580">
    <property type="entry name" value="Nucleoside phosphorylase domain"/>
    <property type="match status" value="1"/>
</dbReference>
<gene>
    <name evidence="1" type="ORF">BJX68DRAFT_256007</name>
</gene>
<dbReference type="RefSeq" id="XP_070898098.1">
    <property type="nucleotide sequence ID" value="XM_071043129.1"/>
</dbReference>
<protein>
    <submittedName>
        <fullName evidence="1">Pfs domain protein</fullName>
    </submittedName>
</protein>
<name>A0ABR4K9Y0_9EURO</name>
<sequence length="260" mass="28961">MPSKRDYTVGWIAALHEELAAAQPMLDEFHPAQSQPLRDPNAYTLGRIFSYNIVIACLLAGSYGTNKAAAVVLNIKATFPNLEYFLMVGISGGVPSAAHDIRLGDMVYNFSKALARKGFKRTGILNKPLYYLLTRITYLQAENMGPDSLLRSCPQGEVGPNILFQAEYTHPEERDHSCTHCDRRCLIGRKQRTSNEPQVHYGLIGSANRVMRDGLSRDYLAKNHGDILCFEMEAAGLMNQVPCLIIHGICDYADSHKNKN</sequence>
<dbReference type="PANTHER" id="PTHR46082">
    <property type="entry name" value="ATP/GTP-BINDING PROTEIN-RELATED"/>
    <property type="match status" value="1"/>
</dbReference>
<reference evidence="1 2" key="1">
    <citation type="submission" date="2024-07" db="EMBL/GenBank/DDBJ databases">
        <title>Section-level genome sequencing and comparative genomics of Aspergillus sections Usti and Cavernicolus.</title>
        <authorList>
            <consortium name="Lawrence Berkeley National Laboratory"/>
            <person name="Nybo J.L."/>
            <person name="Vesth T.C."/>
            <person name="Theobald S."/>
            <person name="Frisvad J.C."/>
            <person name="Larsen T.O."/>
            <person name="Kjaerboelling I."/>
            <person name="Rothschild-Mancinelli K."/>
            <person name="Lyhne E.K."/>
            <person name="Kogle M.E."/>
            <person name="Barry K."/>
            <person name="Clum A."/>
            <person name="Na H."/>
            <person name="Ledsgaard L."/>
            <person name="Lin J."/>
            <person name="Lipzen A."/>
            <person name="Kuo A."/>
            <person name="Riley R."/>
            <person name="Mondo S."/>
            <person name="LaButti K."/>
            <person name="Haridas S."/>
            <person name="Pangalinan J."/>
            <person name="Salamov A.A."/>
            <person name="Simmons B.A."/>
            <person name="Magnuson J.K."/>
            <person name="Chen J."/>
            <person name="Drula E."/>
            <person name="Henrissat B."/>
            <person name="Wiebenga A."/>
            <person name="Lubbers R.J."/>
            <person name="Gomes A.C."/>
            <person name="Macurrencykelacurrency M.R."/>
            <person name="Stajich J."/>
            <person name="Grigoriev I.V."/>
            <person name="Mortensen U.H."/>
            <person name="De vries R.P."/>
            <person name="Baker S.E."/>
            <person name="Andersen M.R."/>
        </authorList>
    </citation>
    <scope>NUCLEOTIDE SEQUENCE [LARGE SCALE GENOMIC DNA]</scope>
    <source>
        <strain evidence="1 2">CBS 756.74</strain>
    </source>
</reference>
<dbReference type="PANTHER" id="PTHR46082:SF11">
    <property type="entry name" value="AAA+ ATPASE DOMAIN-CONTAINING PROTEIN-RELATED"/>
    <property type="match status" value="1"/>
</dbReference>
<dbReference type="GeneID" id="98158293"/>
<dbReference type="InterPro" id="IPR035994">
    <property type="entry name" value="Nucleoside_phosphorylase_sf"/>
</dbReference>
<keyword evidence="2" id="KW-1185">Reference proteome</keyword>